<reference evidence="7 9" key="1">
    <citation type="submission" date="2017-01" db="EMBL/GenBank/DDBJ databases">
        <authorList>
            <person name="Mah S.A."/>
            <person name="Swanson W.J."/>
            <person name="Moy G.W."/>
            <person name="Vacquier V.D."/>
        </authorList>
    </citation>
    <scope>NUCLEOTIDE SEQUENCE [LARGE SCALE GENOMIC DNA]</scope>
    <source>
        <strain evidence="7 9">GSMNP</strain>
    </source>
</reference>
<keyword evidence="5" id="KW-0663">Pyridoxal phosphate</keyword>
<keyword evidence="9" id="KW-1185">Reference proteome</keyword>
<dbReference type="Gene3D" id="3.90.1150.10">
    <property type="entry name" value="Aspartate Aminotransferase, domain 1"/>
    <property type="match status" value="1"/>
</dbReference>
<evidence type="ECO:0000259" key="6">
    <source>
        <dbReference type="Pfam" id="PF00155"/>
    </source>
</evidence>
<dbReference type="EMBL" id="LSSN01005732">
    <property type="protein sequence ID" value="OMJ08651.1"/>
    <property type="molecule type" value="Genomic_DNA"/>
</dbReference>
<dbReference type="STRING" id="133412.A0A1R1X215"/>
<dbReference type="SUPFAM" id="SSF53383">
    <property type="entry name" value="PLP-dependent transferases"/>
    <property type="match status" value="1"/>
</dbReference>
<gene>
    <name evidence="7" type="ORF">AYI70_g11413</name>
    <name evidence="8" type="ORF">AYI70_g5412</name>
</gene>
<comment type="similarity">
    <text evidence="2">Belongs to the class-I pyridoxal-phosphate-dependent aminotransferase family.</text>
</comment>
<evidence type="ECO:0000313" key="8">
    <source>
        <dbReference type="EMBL" id="OMJ18333.1"/>
    </source>
</evidence>
<dbReference type="Gene3D" id="3.40.640.10">
    <property type="entry name" value="Type I PLP-dependent aspartate aminotransferase-like (Major domain)"/>
    <property type="match status" value="1"/>
</dbReference>
<evidence type="ECO:0000256" key="5">
    <source>
        <dbReference type="ARBA" id="ARBA00022898"/>
    </source>
</evidence>
<organism evidence="7 9">
    <name type="scientific">Smittium culicis</name>
    <dbReference type="NCBI Taxonomy" id="133412"/>
    <lineage>
        <taxon>Eukaryota</taxon>
        <taxon>Fungi</taxon>
        <taxon>Fungi incertae sedis</taxon>
        <taxon>Zoopagomycota</taxon>
        <taxon>Kickxellomycotina</taxon>
        <taxon>Harpellomycetes</taxon>
        <taxon>Harpellales</taxon>
        <taxon>Legeriomycetaceae</taxon>
        <taxon>Smittium</taxon>
    </lineage>
</organism>
<dbReference type="GO" id="GO:0005739">
    <property type="term" value="C:mitochondrion"/>
    <property type="evidence" value="ECO:0007669"/>
    <property type="project" value="TreeGrafter"/>
</dbReference>
<dbReference type="InterPro" id="IPR051326">
    <property type="entry name" value="Kynurenine-oxoglutarate_AT"/>
</dbReference>
<keyword evidence="4 7" id="KW-0808">Transferase</keyword>
<name>A0A1R1X215_9FUNG</name>
<sequence>MSNTSNSGVIVPADAYKKARLDVWTMFNNAAAKSNAVNLGQGFMNFPVEDFIKQAGAEAIVKDSCAQYPNPRGTARLLNALANRYSDSLNRKIDPNSEVMVAAGANEGGRNETVVIEPAFDQYAPNVSIANGKTVYVPMRVDPSLKPESNTISSNEWKVDMAELEAAINERTKILVLNTPHNPTGKVFTLEELTEIANLAKKYNLLVISDEVYENLYYDNVKHVSIASIDGMYERTLIVGSMGKLFSVTGWRIGWLIGPEHLVSPCLAVHKRTVFVACSPIQEACATAFEQALVNGYFDRQREEYVSRRQKLMDAFDSVGLPYSVPHGSYFLLVNANKVKIPENFEIPDHIRERGKGFILSYFFTTEIGIGCIPPAEFYSDANVPLADDYIRFAFCKTDDIFEETKKRLAKVTKSY</sequence>
<dbReference type="EMBL" id="LSSN01001782">
    <property type="protein sequence ID" value="OMJ18333.1"/>
    <property type="molecule type" value="Genomic_DNA"/>
</dbReference>
<dbReference type="GO" id="GO:0030170">
    <property type="term" value="F:pyridoxal phosphate binding"/>
    <property type="evidence" value="ECO:0007669"/>
    <property type="project" value="InterPro"/>
</dbReference>
<proteinExistence type="inferred from homology"/>
<evidence type="ECO:0000256" key="1">
    <source>
        <dbReference type="ARBA" id="ARBA00001933"/>
    </source>
</evidence>
<dbReference type="PROSITE" id="PS00105">
    <property type="entry name" value="AA_TRANSFER_CLASS_1"/>
    <property type="match status" value="1"/>
</dbReference>
<dbReference type="FunFam" id="3.40.640.10:FF:000024">
    <property type="entry name" value="Kynurenine--oxoglutarate transaminase 3"/>
    <property type="match status" value="1"/>
</dbReference>
<dbReference type="CDD" id="cd00609">
    <property type="entry name" value="AAT_like"/>
    <property type="match status" value="1"/>
</dbReference>
<feature type="domain" description="Aminotransferase class I/classII large" evidence="6">
    <location>
        <begin position="36"/>
        <end position="339"/>
    </location>
</feature>
<evidence type="ECO:0000313" key="9">
    <source>
        <dbReference type="Proteomes" id="UP000187283"/>
    </source>
</evidence>
<evidence type="ECO:0000256" key="2">
    <source>
        <dbReference type="ARBA" id="ARBA00007441"/>
    </source>
</evidence>
<evidence type="ECO:0000256" key="4">
    <source>
        <dbReference type="ARBA" id="ARBA00022679"/>
    </source>
</evidence>
<comment type="caution">
    <text evidence="7">The sequence shown here is derived from an EMBL/GenBank/DDBJ whole genome shotgun (WGS) entry which is preliminary data.</text>
</comment>
<dbReference type="GO" id="GO:0016212">
    <property type="term" value="F:kynurenine-oxoglutarate transaminase activity"/>
    <property type="evidence" value="ECO:0007669"/>
    <property type="project" value="TreeGrafter"/>
</dbReference>
<keyword evidence="3 7" id="KW-0032">Aminotransferase</keyword>
<comment type="cofactor">
    <cofactor evidence="1">
        <name>pyridoxal 5'-phosphate</name>
        <dbReference type="ChEBI" id="CHEBI:597326"/>
    </cofactor>
</comment>
<evidence type="ECO:0000313" key="7">
    <source>
        <dbReference type="EMBL" id="OMJ08651.1"/>
    </source>
</evidence>
<dbReference type="InterPro" id="IPR015422">
    <property type="entry name" value="PyrdxlP-dep_Trfase_small"/>
</dbReference>
<dbReference type="InterPro" id="IPR004838">
    <property type="entry name" value="NHTrfase_class1_PyrdxlP-BS"/>
</dbReference>
<dbReference type="InterPro" id="IPR015424">
    <property type="entry name" value="PyrdxlP-dep_Trfase"/>
</dbReference>
<dbReference type="PANTHER" id="PTHR43807">
    <property type="entry name" value="FI04487P"/>
    <property type="match status" value="1"/>
</dbReference>
<dbReference type="InterPro" id="IPR015421">
    <property type="entry name" value="PyrdxlP-dep_Trfase_major"/>
</dbReference>
<dbReference type="Pfam" id="PF00155">
    <property type="entry name" value="Aminotran_1_2"/>
    <property type="match status" value="1"/>
</dbReference>
<dbReference type="Proteomes" id="UP000187283">
    <property type="component" value="Unassembled WGS sequence"/>
</dbReference>
<dbReference type="InterPro" id="IPR004839">
    <property type="entry name" value="Aminotransferase_I/II_large"/>
</dbReference>
<dbReference type="AlphaFoldDB" id="A0A1R1X215"/>
<accession>A0A1R1X215</accession>
<dbReference type="OrthoDB" id="2414662at2759"/>
<evidence type="ECO:0000256" key="3">
    <source>
        <dbReference type="ARBA" id="ARBA00022576"/>
    </source>
</evidence>
<protein>
    <submittedName>
        <fullName evidence="7">Putative aminotransferase</fullName>
    </submittedName>
</protein>
<dbReference type="PANTHER" id="PTHR43807:SF20">
    <property type="entry name" value="FI04487P"/>
    <property type="match status" value="1"/>
</dbReference>